<sequence>MNKKLLNIGLFIVFLIVNPYVFFGQIKQDRKGNKQFDNYAYSDAIETYMKIVKNGKATSQTYAKLGDAYYFNAKLPEANQWYDELFKSNNKDEIDGPYYFRYTQTLKAVGKTEEAEEIMQFWLNNYATEKQRSYYQEQATQKISLLEKNKQVKLSIVDFNSDFSDYGAFGTNAGVIFTSSRSSESKGNKLDRWTREPFTSLFEVGTMANGEVEAVDLEPALKLVNQSTVAISKDGNTMFFTSNNFNRKGKRRYNKKGTSLLKIFKASKLANGTWGNMIELSINSDNFNTAHPSLSPDEKFLYFSSDRPGGFGESDLYKVELQDLTPVNQVVNLGEGINTSERETFPFITDDALYFSSDGRIGFGGLDIFEVDILSNGALGEVKNLGEKFNSAFDDFAFFKLNKTTGYISSNRPNDKFKSDNIYIYSLCITELLGQVKNEQTLEGISKSTIKIKGEEQEFKLLTDGVGNFYTDNLLCGEEYDILVESEGYEPKNVLLKFNEYSSIVKQDFLLKQINNDKWKDIIIDPIYFNFDKAFIRSESIATLNKILQVLDTYKDVTIEIRSHTDSRGTQAYNLNLSSKRALETANWLITNGVDKKRVTYKGVGESELLNECRDNVPCSNEKHAINRRSEFKIIK</sequence>
<protein>
    <submittedName>
        <fullName evidence="6">WD40-like Beta Propeller Repeat</fullName>
    </submittedName>
</protein>
<dbReference type="PROSITE" id="PS51123">
    <property type="entry name" value="OMPA_2"/>
    <property type="match status" value="1"/>
</dbReference>
<comment type="subcellular location">
    <subcellularLocation>
        <location evidence="1">Cell outer membrane</location>
    </subcellularLocation>
</comment>
<evidence type="ECO:0000259" key="5">
    <source>
        <dbReference type="PROSITE" id="PS51123"/>
    </source>
</evidence>
<organism evidence="6 7">
    <name type="scientific">Myroides phaeus</name>
    <dbReference type="NCBI Taxonomy" id="702745"/>
    <lineage>
        <taxon>Bacteria</taxon>
        <taxon>Pseudomonadati</taxon>
        <taxon>Bacteroidota</taxon>
        <taxon>Flavobacteriia</taxon>
        <taxon>Flavobacteriales</taxon>
        <taxon>Flavobacteriaceae</taxon>
        <taxon>Myroides</taxon>
    </lineage>
</organism>
<dbReference type="InterPro" id="IPR011659">
    <property type="entry name" value="WD40"/>
</dbReference>
<evidence type="ECO:0000256" key="3">
    <source>
        <dbReference type="ARBA" id="ARBA00023237"/>
    </source>
</evidence>
<evidence type="ECO:0000313" key="7">
    <source>
        <dbReference type="Proteomes" id="UP000243588"/>
    </source>
</evidence>
<reference evidence="7" key="1">
    <citation type="submission" date="2016-10" db="EMBL/GenBank/DDBJ databases">
        <authorList>
            <person name="Varghese N."/>
            <person name="Submissions S."/>
        </authorList>
    </citation>
    <scope>NUCLEOTIDE SEQUENCE [LARGE SCALE GENOMIC DNA]</scope>
    <source>
        <strain evidence="7">DSM 23313</strain>
    </source>
</reference>
<keyword evidence="2 4" id="KW-0472">Membrane</keyword>
<dbReference type="AlphaFoldDB" id="A0A1G8EKT0"/>
<dbReference type="SUPFAM" id="SSF82171">
    <property type="entry name" value="DPP6 N-terminal domain-like"/>
    <property type="match status" value="1"/>
</dbReference>
<dbReference type="Pfam" id="PF07676">
    <property type="entry name" value="PD40"/>
    <property type="match status" value="2"/>
</dbReference>
<dbReference type="SUPFAM" id="SSF48452">
    <property type="entry name" value="TPR-like"/>
    <property type="match status" value="1"/>
</dbReference>
<dbReference type="InterPro" id="IPR006664">
    <property type="entry name" value="OMP_bac"/>
</dbReference>
<dbReference type="InterPro" id="IPR011990">
    <property type="entry name" value="TPR-like_helical_dom_sf"/>
</dbReference>
<dbReference type="Gene3D" id="2.120.10.30">
    <property type="entry name" value="TolB, C-terminal domain"/>
    <property type="match status" value="1"/>
</dbReference>
<dbReference type="PANTHER" id="PTHR30329">
    <property type="entry name" value="STATOR ELEMENT OF FLAGELLAR MOTOR COMPLEX"/>
    <property type="match status" value="1"/>
</dbReference>
<dbReference type="InterPro" id="IPR011042">
    <property type="entry name" value="6-blade_b-propeller_TolB-like"/>
</dbReference>
<dbReference type="PANTHER" id="PTHR30329:SF21">
    <property type="entry name" value="LIPOPROTEIN YIAD-RELATED"/>
    <property type="match status" value="1"/>
</dbReference>
<proteinExistence type="predicted"/>
<accession>A0A1G8EKT0</accession>
<dbReference type="PRINTS" id="PR01021">
    <property type="entry name" value="OMPADOMAIN"/>
</dbReference>
<dbReference type="InterPro" id="IPR050330">
    <property type="entry name" value="Bact_OuterMem_StrucFunc"/>
</dbReference>
<evidence type="ECO:0000256" key="2">
    <source>
        <dbReference type="ARBA" id="ARBA00023136"/>
    </source>
</evidence>
<dbReference type="Gene3D" id="2.60.40.1120">
    <property type="entry name" value="Carboxypeptidase-like, regulatory domain"/>
    <property type="match status" value="1"/>
</dbReference>
<dbReference type="STRING" id="702745.SAMN05421818_11164"/>
<dbReference type="EMBL" id="FNDQ01000011">
    <property type="protein sequence ID" value="SDH70494.1"/>
    <property type="molecule type" value="Genomic_DNA"/>
</dbReference>
<dbReference type="Pfam" id="PF00691">
    <property type="entry name" value="OmpA"/>
    <property type="match status" value="1"/>
</dbReference>
<keyword evidence="3" id="KW-0998">Cell outer membrane</keyword>
<evidence type="ECO:0000313" key="6">
    <source>
        <dbReference type="EMBL" id="SDH70494.1"/>
    </source>
</evidence>
<name>A0A1G8EKT0_9FLAO</name>
<evidence type="ECO:0000256" key="1">
    <source>
        <dbReference type="ARBA" id="ARBA00004442"/>
    </source>
</evidence>
<dbReference type="SUPFAM" id="SSF103088">
    <property type="entry name" value="OmpA-like"/>
    <property type="match status" value="1"/>
</dbReference>
<dbReference type="Proteomes" id="UP000243588">
    <property type="component" value="Unassembled WGS sequence"/>
</dbReference>
<feature type="domain" description="OmpA-like" evidence="5">
    <location>
        <begin position="517"/>
        <end position="636"/>
    </location>
</feature>
<dbReference type="Gene3D" id="3.30.1330.60">
    <property type="entry name" value="OmpA-like domain"/>
    <property type="match status" value="1"/>
</dbReference>
<dbReference type="InterPro" id="IPR006665">
    <property type="entry name" value="OmpA-like"/>
</dbReference>
<dbReference type="InterPro" id="IPR036737">
    <property type="entry name" value="OmpA-like_sf"/>
</dbReference>
<gene>
    <name evidence="6" type="ORF">SAMN05421818_11164</name>
</gene>
<evidence type="ECO:0000256" key="4">
    <source>
        <dbReference type="PROSITE-ProRule" id="PRU00473"/>
    </source>
</evidence>
<keyword evidence="7" id="KW-1185">Reference proteome</keyword>
<dbReference type="GO" id="GO:0009279">
    <property type="term" value="C:cell outer membrane"/>
    <property type="evidence" value="ECO:0007669"/>
    <property type="project" value="UniProtKB-SubCell"/>
</dbReference>
<dbReference type="Gene3D" id="1.25.40.10">
    <property type="entry name" value="Tetratricopeptide repeat domain"/>
    <property type="match status" value="1"/>
</dbReference>
<dbReference type="CDD" id="cd07185">
    <property type="entry name" value="OmpA_C-like"/>
    <property type="match status" value="1"/>
</dbReference>